<evidence type="ECO:0000313" key="2">
    <source>
        <dbReference type="Proteomes" id="UP001239111"/>
    </source>
</evidence>
<organism evidence="1 2">
    <name type="scientific">Eretmocerus hayati</name>
    <dbReference type="NCBI Taxonomy" id="131215"/>
    <lineage>
        <taxon>Eukaryota</taxon>
        <taxon>Metazoa</taxon>
        <taxon>Ecdysozoa</taxon>
        <taxon>Arthropoda</taxon>
        <taxon>Hexapoda</taxon>
        <taxon>Insecta</taxon>
        <taxon>Pterygota</taxon>
        <taxon>Neoptera</taxon>
        <taxon>Endopterygota</taxon>
        <taxon>Hymenoptera</taxon>
        <taxon>Apocrita</taxon>
        <taxon>Proctotrupomorpha</taxon>
        <taxon>Chalcidoidea</taxon>
        <taxon>Aphelinidae</taxon>
        <taxon>Aphelininae</taxon>
        <taxon>Eretmocerus</taxon>
    </lineage>
</organism>
<reference evidence="1" key="1">
    <citation type="submission" date="2023-04" db="EMBL/GenBank/DDBJ databases">
        <title>A chromosome-level genome assembly of the parasitoid wasp Eretmocerus hayati.</title>
        <authorList>
            <person name="Zhong Y."/>
            <person name="Liu S."/>
            <person name="Liu Y."/>
        </authorList>
    </citation>
    <scope>NUCLEOTIDE SEQUENCE</scope>
    <source>
        <strain evidence="1">ZJU_SS_LIU_2023</strain>
    </source>
</reference>
<protein>
    <submittedName>
        <fullName evidence="1">Uncharacterized protein</fullName>
    </submittedName>
</protein>
<evidence type="ECO:0000313" key="1">
    <source>
        <dbReference type="EMBL" id="KAJ8672695.1"/>
    </source>
</evidence>
<gene>
    <name evidence="1" type="ORF">QAD02_003955</name>
</gene>
<accession>A0ACC2NNC7</accession>
<name>A0ACC2NNC7_9HYME</name>
<proteinExistence type="predicted"/>
<sequence length="433" mass="49695">MKSYLHKLVVVVLHLILFQPSICIRLSDFIPVKHDVTKVRYESQLRNVGDQYTVLDFIGLVQRHGYPAEEHYVMTHDGYILVMHRIPGSPSNPKSFEKPIVFLQHGLFLSSDTFVLLGPGKDLAFLLADAGYDVWFGNARGNTYSRYHASLSTEEKEFWQFSYHEIGLFDLSASIDYVLSTTGQPKLVFIGYSMGASEIFVLLSILPEYNRKITLIVCLAPIAFWRNRLPIGLQFLANNADAMEDLTNQYDYYEILPQSSYFARLSDNLCRNQNTRGGQLTCASLLYLTPIADVTRFNMTAYPTVLKYFPAGTSIQAVLHYTQNMVSGRFQAYDHGPLLNYEKYSRKTPPSYNLKQVTAPVAIFYGNNDYFTTPKNCEILRGALPNVVLFKKIPHDRFNHLDVLWAVDSKKLLYPDVLSIIGRYTNKYYRRHY</sequence>
<dbReference type="EMBL" id="CM056743">
    <property type="protein sequence ID" value="KAJ8672695.1"/>
    <property type="molecule type" value="Genomic_DNA"/>
</dbReference>
<dbReference type="Proteomes" id="UP001239111">
    <property type="component" value="Chromosome 3"/>
</dbReference>
<comment type="caution">
    <text evidence="1">The sequence shown here is derived from an EMBL/GenBank/DDBJ whole genome shotgun (WGS) entry which is preliminary data.</text>
</comment>
<keyword evidence="2" id="KW-1185">Reference proteome</keyword>